<evidence type="ECO:0000256" key="3">
    <source>
        <dbReference type="ARBA" id="ARBA00023274"/>
    </source>
</evidence>
<keyword evidence="3 4" id="KW-0687">Ribonucleoprotein</keyword>
<dbReference type="AlphaFoldDB" id="A0A915SI42"/>
<dbReference type="KEGG" id="naer:MJ1_0221"/>
<dbReference type="EMBL" id="AP019769">
    <property type="protein sequence ID" value="BBL45392.1"/>
    <property type="molecule type" value="Genomic_DNA"/>
</dbReference>
<dbReference type="Proteomes" id="UP001055553">
    <property type="component" value="Chromosome"/>
</dbReference>
<keyword evidence="2 4" id="KW-0689">Ribosomal protein</keyword>
<dbReference type="InterPro" id="IPR005822">
    <property type="entry name" value="Ribosomal_uL13"/>
</dbReference>
<name>A0A915SI42_9ARCH</name>
<evidence type="ECO:0000313" key="5">
    <source>
        <dbReference type="EMBL" id="BBL45392.1"/>
    </source>
</evidence>
<dbReference type="InterPro" id="IPR005755">
    <property type="entry name" value="Ribosomal_uL13_euk/arc"/>
</dbReference>
<dbReference type="GO" id="GO:0022625">
    <property type="term" value="C:cytosolic large ribosomal subunit"/>
    <property type="evidence" value="ECO:0007669"/>
    <property type="project" value="UniProtKB-UniRule"/>
</dbReference>
<reference evidence="6" key="1">
    <citation type="journal article" date="2022" name="Int. J. Syst. Evol. Microbiol.">
        <title>Nanobdella aerobiophila gen. nov., sp. nov., a thermoacidophilic, obligate ectosymbiotic archaeon, and proposal of Nanobdellaceae fam. nov., Nanobdellales ord. nov. and Nanobdellia class. nov.</title>
        <authorList>
            <person name="Kato S."/>
            <person name="Ogasawara A."/>
            <person name="Itoh T."/>
            <person name="Sakai H.D."/>
            <person name="Shimizu M."/>
            <person name="Yuki M."/>
            <person name="Kaneko M."/>
            <person name="Takashina T."/>
            <person name="Ohkuma M."/>
        </authorList>
    </citation>
    <scope>NUCLEOTIDE SEQUENCE [LARGE SCALE GENOMIC DNA]</scope>
    <source>
        <strain evidence="6">MJ1</strain>
    </source>
</reference>
<dbReference type="Gene3D" id="3.90.1180.10">
    <property type="entry name" value="Ribosomal protein L13"/>
    <property type="match status" value="1"/>
</dbReference>
<dbReference type="InterPro" id="IPR005823">
    <property type="entry name" value="Ribosomal_uL13_bac-type"/>
</dbReference>
<accession>A0A915SI42</accession>
<dbReference type="GO" id="GO:0003729">
    <property type="term" value="F:mRNA binding"/>
    <property type="evidence" value="ECO:0007669"/>
    <property type="project" value="TreeGrafter"/>
</dbReference>
<evidence type="ECO:0000256" key="2">
    <source>
        <dbReference type="ARBA" id="ARBA00022980"/>
    </source>
</evidence>
<dbReference type="GO" id="GO:0017148">
    <property type="term" value="P:negative regulation of translation"/>
    <property type="evidence" value="ECO:0007669"/>
    <property type="project" value="TreeGrafter"/>
</dbReference>
<dbReference type="SUPFAM" id="SSF52161">
    <property type="entry name" value="Ribosomal protein L13"/>
    <property type="match status" value="1"/>
</dbReference>
<comment type="function">
    <text evidence="4">This protein is one of the early assembly proteins of the 50S ribosomal subunit, although it is not seen to bind rRNA by itself. It is important during the early stages of 50S assembly.</text>
</comment>
<organism evidence="5 6">
    <name type="scientific">Nanobdella aerobiophila</name>
    <dbReference type="NCBI Taxonomy" id="2586965"/>
    <lineage>
        <taxon>Archaea</taxon>
        <taxon>Nanobdellota</taxon>
        <taxon>Nanobdellia</taxon>
        <taxon>Nanobdellales</taxon>
        <taxon>Nanobdellaceae</taxon>
        <taxon>Nanobdella</taxon>
    </lineage>
</organism>
<comment type="similarity">
    <text evidence="1 4">Belongs to the universal ribosomal protein uL13 family.</text>
</comment>
<protein>
    <recommendedName>
        <fullName evidence="4">Large ribosomal subunit protein uL13</fullName>
    </recommendedName>
</protein>
<comment type="subunit">
    <text evidence="4">Part of the 50S ribosomal subunit.</text>
</comment>
<evidence type="ECO:0000256" key="1">
    <source>
        <dbReference type="ARBA" id="ARBA00006227"/>
    </source>
</evidence>
<dbReference type="Pfam" id="PF00572">
    <property type="entry name" value="Ribosomal_L13"/>
    <property type="match status" value="1"/>
</dbReference>
<dbReference type="HAMAP" id="MF_01366">
    <property type="entry name" value="Ribosomal_uL13"/>
    <property type="match status" value="1"/>
</dbReference>
<proteinExistence type="inferred from homology"/>
<dbReference type="GO" id="GO:0006412">
    <property type="term" value="P:translation"/>
    <property type="evidence" value="ECO:0007669"/>
    <property type="project" value="UniProtKB-UniRule"/>
</dbReference>
<dbReference type="GO" id="GO:0003735">
    <property type="term" value="F:structural constituent of ribosome"/>
    <property type="evidence" value="ECO:0007669"/>
    <property type="project" value="UniProtKB-UniRule"/>
</dbReference>
<dbReference type="InterPro" id="IPR036899">
    <property type="entry name" value="Ribosomal_uL13_sf"/>
</dbReference>
<dbReference type="CDD" id="cd00392">
    <property type="entry name" value="Ribosomal_L13"/>
    <property type="match status" value="1"/>
</dbReference>
<sequence length="148" mass="17248">MISLGRKYINAENHILGRLSSYVAKYLLEGYEVYIINSEKVIVTGKWKNLVQYWNHKINERGDWIKGPFYPKRSDKILRRVIAGMLPRNNRGSNALKRLKVYLGVPDELKNIKFEVIDDCIIYNRLNTGRIKEYYTLSAIARQVGGKL</sequence>
<keyword evidence="6" id="KW-1185">Reference proteome</keyword>
<evidence type="ECO:0000256" key="4">
    <source>
        <dbReference type="HAMAP-Rule" id="MF_01366"/>
    </source>
</evidence>
<dbReference type="GeneID" id="74568172"/>
<dbReference type="NCBIfam" id="TIGR01077">
    <property type="entry name" value="L13_A_E"/>
    <property type="match status" value="1"/>
</dbReference>
<gene>
    <name evidence="4" type="primary">rpl13</name>
    <name evidence="5" type="ORF">MJ1_0221</name>
</gene>
<evidence type="ECO:0000313" key="6">
    <source>
        <dbReference type="Proteomes" id="UP001055553"/>
    </source>
</evidence>
<dbReference type="PANTHER" id="PTHR11545">
    <property type="entry name" value="RIBOSOMAL PROTEIN L13"/>
    <property type="match status" value="1"/>
</dbReference>
<dbReference type="PIRSF" id="PIRSF002181">
    <property type="entry name" value="Ribosomal_L13"/>
    <property type="match status" value="1"/>
</dbReference>
<dbReference type="RefSeq" id="WP_258393425.1">
    <property type="nucleotide sequence ID" value="NZ_AP019769.1"/>
</dbReference>
<dbReference type="PANTHER" id="PTHR11545:SF3">
    <property type="entry name" value="LARGE RIBOSOMAL SUBUNIT PROTEIN UL13"/>
    <property type="match status" value="1"/>
</dbReference>